<comment type="similarity">
    <text evidence="1 7">Belongs to the Lgt family.</text>
</comment>
<comment type="function">
    <text evidence="7">Catalyzes the transfer of the diacylglyceryl group from phosphatidylglycerol to the sulfhydryl group of the N-terminal cysteine of a prolipoprotein, the first step in the formation of mature lipoproteins.</text>
</comment>
<name>A0A3N2QV23_9RHOB</name>
<evidence type="ECO:0000256" key="7">
    <source>
        <dbReference type="HAMAP-Rule" id="MF_01147"/>
    </source>
</evidence>
<dbReference type="UniPathway" id="UPA00664"/>
<dbReference type="OrthoDB" id="871140at2"/>
<dbReference type="Pfam" id="PF01790">
    <property type="entry name" value="LGT"/>
    <property type="match status" value="1"/>
</dbReference>
<dbReference type="EC" id="2.5.1.145" evidence="7"/>
<dbReference type="GO" id="GO:0008961">
    <property type="term" value="F:phosphatidylglycerol-prolipoprotein diacylglyceryl transferase activity"/>
    <property type="evidence" value="ECO:0007669"/>
    <property type="project" value="UniProtKB-UniRule"/>
</dbReference>
<evidence type="ECO:0000256" key="4">
    <source>
        <dbReference type="ARBA" id="ARBA00022692"/>
    </source>
</evidence>
<keyword evidence="9" id="KW-1185">Reference proteome</keyword>
<comment type="pathway">
    <text evidence="7">Protein modification; lipoprotein biosynthesis (diacylglyceryl transfer).</text>
</comment>
<feature type="binding site" evidence="7">
    <location>
        <position position="154"/>
    </location>
    <ligand>
        <name>a 1,2-diacyl-sn-glycero-3-phospho-(1'-sn-glycerol)</name>
        <dbReference type="ChEBI" id="CHEBI:64716"/>
    </ligand>
</feature>
<evidence type="ECO:0000256" key="5">
    <source>
        <dbReference type="ARBA" id="ARBA00022989"/>
    </source>
</evidence>
<dbReference type="PROSITE" id="PS01311">
    <property type="entry name" value="LGT"/>
    <property type="match status" value="1"/>
</dbReference>
<sequence>MSGTGIPFPDWLSPVLFSVELFGMELALRWYALAYIAGILIGWRIVVAAVERPALFRGESPPMTRAQVEDLVTWIIVGVIVGGRLGFVLFYQPGYYLSNPMEILYVWQGGMAFHGGFLGVVAAVWLCARKYGAPLGTMADLLALATPPALLLGRTANFVNAELWGRPTDLPWGVIFPGELAQDCPGIEGLCARHPSQLYEALLEGLVLGALLFWGAYRRGWLRMPWLTAGVFFLGYGAARFVVELFRQPDAQFVTDTNPVGHALQLGTWGLTMGQLLSLPMILAGLLAIAHARRAATRPA</sequence>
<comment type="catalytic activity">
    <reaction evidence="7">
        <text>L-cysteinyl-[prolipoprotein] + a 1,2-diacyl-sn-glycero-3-phospho-(1'-sn-glycerol) = an S-1,2-diacyl-sn-glyceryl-L-cysteinyl-[prolipoprotein] + sn-glycerol 1-phosphate + H(+)</text>
        <dbReference type="Rhea" id="RHEA:56712"/>
        <dbReference type="Rhea" id="RHEA-COMP:14679"/>
        <dbReference type="Rhea" id="RHEA-COMP:14680"/>
        <dbReference type="ChEBI" id="CHEBI:15378"/>
        <dbReference type="ChEBI" id="CHEBI:29950"/>
        <dbReference type="ChEBI" id="CHEBI:57685"/>
        <dbReference type="ChEBI" id="CHEBI:64716"/>
        <dbReference type="ChEBI" id="CHEBI:140658"/>
        <dbReference type="EC" id="2.5.1.145"/>
    </reaction>
</comment>
<feature type="transmembrane region" description="Helical" evidence="7">
    <location>
        <begin position="103"/>
        <end position="128"/>
    </location>
</feature>
<evidence type="ECO:0000256" key="6">
    <source>
        <dbReference type="ARBA" id="ARBA00023136"/>
    </source>
</evidence>
<feature type="transmembrane region" description="Helical" evidence="7">
    <location>
        <begin position="71"/>
        <end position="91"/>
    </location>
</feature>
<keyword evidence="2 7" id="KW-1003">Cell membrane</keyword>
<evidence type="ECO:0000313" key="8">
    <source>
        <dbReference type="EMBL" id="ROT99022.1"/>
    </source>
</evidence>
<feature type="transmembrane region" description="Helical" evidence="7">
    <location>
        <begin position="224"/>
        <end position="243"/>
    </location>
</feature>
<comment type="subcellular location">
    <subcellularLocation>
        <location evidence="7">Cell membrane</location>
        <topology evidence="7">Multi-pass membrane protein</topology>
    </subcellularLocation>
</comment>
<organism evidence="8 9">
    <name type="scientific">Histidinibacterium lentulum</name>
    <dbReference type="NCBI Taxonomy" id="2480588"/>
    <lineage>
        <taxon>Bacteria</taxon>
        <taxon>Pseudomonadati</taxon>
        <taxon>Pseudomonadota</taxon>
        <taxon>Alphaproteobacteria</taxon>
        <taxon>Rhodobacterales</taxon>
        <taxon>Paracoccaceae</taxon>
        <taxon>Histidinibacterium</taxon>
    </lineage>
</organism>
<accession>A0A3N2QV23</accession>
<keyword evidence="5 7" id="KW-1133">Transmembrane helix</keyword>
<reference evidence="8 9" key="1">
    <citation type="submission" date="2018-10" db="EMBL/GenBank/DDBJ databases">
        <title>Histidinibacterium lentulum gen. nov., sp. nov., a marine bacterium from the culture broth of Picochlorum sp. 122.</title>
        <authorList>
            <person name="Wang G."/>
        </authorList>
    </citation>
    <scope>NUCLEOTIDE SEQUENCE [LARGE SCALE GENOMIC DNA]</scope>
    <source>
        <strain evidence="8 9">B17</strain>
    </source>
</reference>
<dbReference type="HAMAP" id="MF_01147">
    <property type="entry name" value="Lgt"/>
    <property type="match status" value="1"/>
</dbReference>
<dbReference type="GO" id="GO:0042158">
    <property type="term" value="P:lipoprotein biosynthetic process"/>
    <property type="evidence" value="ECO:0007669"/>
    <property type="project" value="UniProtKB-UniRule"/>
</dbReference>
<evidence type="ECO:0000256" key="2">
    <source>
        <dbReference type="ARBA" id="ARBA00022475"/>
    </source>
</evidence>
<gene>
    <name evidence="7" type="primary">lgt</name>
    <name evidence="8" type="ORF">EAT49_15475</name>
</gene>
<evidence type="ECO:0000256" key="1">
    <source>
        <dbReference type="ARBA" id="ARBA00007150"/>
    </source>
</evidence>
<dbReference type="PANTHER" id="PTHR30589:SF0">
    <property type="entry name" value="PHOSPHATIDYLGLYCEROL--PROLIPOPROTEIN DIACYLGLYCERYL TRANSFERASE"/>
    <property type="match status" value="1"/>
</dbReference>
<dbReference type="NCBIfam" id="TIGR00544">
    <property type="entry name" value="lgt"/>
    <property type="match status" value="1"/>
</dbReference>
<feature type="transmembrane region" description="Helical" evidence="7">
    <location>
        <begin position="263"/>
        <end position="290"/>
    </location>
</feature>
<evidence type="ECO:0000313" key="9">
    <source>
        <dbReference type="Proteomes" id="UP000268016"/>
    </source>
</evidence>
<dbReference type="GO" id="GO:0005886">
    <property type="term" value="C:plasma membrane"/>
    <property type="evidence" value="ECO:0007669"/>
    <property type="project" value="UniProtKB-SubCell"/>
</dbReference>
<feature type="transmembrane region" description="Helical" evidence="7">
    <location>
        <begin position="30"/>
        <end position="50"/>
    </location>
</feature>
<keyword evidence="3 7" id="KW-0808">Transferase</keyword>
<dbReference type="AlphaFoldDB" id="A0A3N2QV23"/>
<comment type="caution">
    <text evidence="8">The sequence shown here is derived from an EMBL/GenBank/DDBJ whole genome shotgun (WGS) entry which is preliminary data.</text>
</comment>
<keyword evidence="8" id="KW-0449">Lipoprotein</keyword>
<dbReference type="PANTHER" id="PTHR30589">
    <property type="entry name" value="PROLIPOPROTEIN DIACYLGLYCERYL TRANSFERASE"/>
    <property type="match status" value="1"/>
</dbReference>
<dbReference type="InterPro" id="IPR001640">
    <property type="entry name" value="Lgt"/>
</dbReference>
<keyword evidence="4 7" id="KW-0812">Transmembrane</keyword>
<proteinExistence type="inferred from homology"/>
<keyword evidence="6 7" id="KW-0472">Membrane</keyword>
<evidence type="ECO:0000256" key="3">
    <source>
        <dbReference type="ARBA" id="ARBA00022679"/>
    </source>
</evidence>
<protein>
    <recommendedName>
        <fullName evidence="7">Phosphatidylglycerol--prolipoprotein diacylglyceryl transferase</fullName>
        <ecNumber evidence="7">2.5.1.145</ecNumber>
    </recommendedName>
</protein>
<dbReference type="EMBL" id="RDRB01000008">
    <property type="protein sequence ID" value="ROT99022.1"/>
    <property type="molecule type" value="Genomic_DNA"/>
</dbReference>
<dbReference type="RefSeq" id="WP_123643204.1">
    <property type="nucleotide sequence ID" value="NZ_ML119088.1"/>
</dbReference>
<dbReference type="Proteomes" id="UP000268016">
    <property type="component" value="Unassembled WGS sequence"/>
</dbReference>